<sequence>MPIYKKTTFFVLLFTLLSSTTIYANANYTVVNNCVIQNRKFPITISTDGIDNALSAVNILGLINDKIWLE</sequence>
<gene>
    <name evidence="2" type="ORF">OTSGILL_0840</name>
</gene>
<protein>
    <submittedName>
        <fullName evidence="2">Uncharacterized protein</fullName>
    </submittedName>
</protein>
<dbReference type="AlphaFoldDB" id="A0A0F3MFK4"/>
<accession>A0A0F3MFK4</accession>
<organism evidence="2 3">
    <name type="scientific">Orientia tsutsugamushi str. Gilliam</name>
    <dbReference type="NCBI Taxonomy" id="1359184"/>
    <lineage>
        <taxon>Bacteria</taxon>
        <taxon>Pseudomonadati</taxon>
        <taxon>Pseudomonadota</taxon>
        <taxon>Alphaproteobacteria</taxon>
        <taxon>Rickettsiales</taxon>
        <taxon>Rickettsiaceae</taxon>
        <taxon>Rickettsieae</taxon>
        <taxon>Orientia</taxon>
    </lineage>
</organism>
<feature type="chain" id="PRO_5002464728" evidence="1">
    <location>
        <begin position="25"/>
        <end position="70"/>
    </location>
</feature>
<proteinExistence type="predicted"/>
<comment type="caution">
    <text evidence="2">The sequence shown here is derived from an EMBL/GenBank/DDBJ whole genome shotgun (WGS) entry which is preliminary data.</text>
</comment>
<dbReference type="PATRIC" id="fig|1359184.3.peg.3240"/>
<name>A0A0F3MFK4_ORITS</name>
<evidence type="ECO:0000313" key="2">
    <source>
        <dbReference type="EMBL" id="KJV53344.1"/>
    </source>
</evidence>
<keyword evidence="1" id="KW-0732">Signal</keyword>
<reference evidence="2 3" key="1">
    <citation type="submission" date="2015-02" db="EMBL/GenBank/DDBJ databases">
        <title>Genome Sequencing of Rickettsiales.</title>
        <authorList>
            <person name="Daugherty S.C."/>
            <person name="Su Q."/>
            <person name="Abolude K."/>
            <person name="Beier-Sexton M."/>
            <person name="Carlyon J.A."/>
            <person name="Carter R."/>
            <person name="Day N.P."/>
            <person name="Dumler S.J."/>
            <person name="Dyachenko V."/>
            <person name="Godinez A."/>
            <person name="Kurtti T.J."/>
            <person name="Lichay M."/>
            <person name="Mullins K.E."/>
            <person name="Ott S."/>
            <person name="Pappas-Brown V."/>
            <person name="Paris D.H."/>
            <person name="Patel P."/>
            <person name="Richards A.L."/>
            <person name="Sadzewicz L."/>
            <person name="Sears K."/>
            <person name="Seidman D."/>
            <person name="Sengamalay N."/>
            <person name="Stenos J."/>
            <person name="Tallon L.J."/>
            <person name="Vincent G."/>
            <person name="Fraser C.M."/>
            <person name="Munderloh U."/>
            <person name="Dunning-Hotopp J.C."/>
        </authorList>
    </citation>
    <scope>NUCLEOTIDE SEQUENCE [LARGE SCALE GENOMIC DNA]</scope>
    <source>
        <strain evidence="2 3">Gilliam</strain>
    </source>
</reference>
<dbReference type="EMBL" id="LANO01000009">
    <property type="protein sequence ID" value="KJV53344.1"/>
    <property type="molecule type" value="Genomic_DNA"/>
</dbReference>
<dbReference type="Proteomes" id="UP000033769">
    <property type="component" value="Unassembled WGS sequence"/>
</dbReference>
<evidence type="ECO:0000313" key="3">
    <source>
        <dbReference type="Proteomes" id="UP000033769"/>
    </source>
</evidence>
<evidence type="ECO:0000256" key="1">
    <source>
        <dbReference type="SAM" id="SignalP"/>
    </source>
</evidence>
<feature type="signal peptide" evidence="1">
    <location>
        <begin position="1"/>
        <end position="24"/>
    </location>
</feature>